<dbReference type="Pfam" id="PF13730">
    <property type="entry name" value="HTH_36"/>
    <property type="match status" value="1"/>
</dbReference>
<evidence type="ECO:0000313" key="2">
    <source>
        <dbReference type="Proteomes" id="UP000719942"/>
    </source>
</evidence>
<dbReference type="EMBL" id="JAGFNZ010000002">
    <property type="protein sequence ID" value="MBW7572419.1"/>
    <property type="molecule type" value="Genomic_DNA"/>
</dbReference>
<dbReference type="Proteomes" id="UP000719942">
    <property type="component" value="Unassembled WGS sequence"/>
</dbReference>
<comment type="caution">
    <text evidence="1">The sequence shown here is derived from an EMBL/GenBank/DDBJ whole genome shotgun (WGS) entry which is preliminary data.</text>
</comment>
<protein>
    <submittedName>
        <fullName evidence="1">Helix-turn-helix domain-containing protein</fullName>
    </submittedName>
</protein>
<organism evidence="1 2">
    <name type="scientific">Caproiciproducens faecalis</name>
    <dbReference type="NCBI Taxonomy" id="2820301"/>
    <lineage>
        <taxon>Bacteria</taxon>
        <taxon>Bacillati</taxon>
        <taxon>Bacillota</taxon>
        <taxon>Clostridia</taxon>
        <taxon>Eubacteriales</taxon>
        <taxon>Acutalibacteraceae</taxon>
        <taxon>Caproiciproducens</taxon>
    </lineage>
</organism>
<keyword evidence="2" id="KW-1185">Reference proteome</keyword>
<name>A0ABS7DM85_9FIRM</name>
<evidence type="ECO:0000313" key="1">
    <source>
        <dbReference type="EMBL" id="MBW7572419.1"/>
    </source>
</evidence>
<sequence>MEEKRSYYAIIPANVRYDKSLSANAKLLYGEITALCNDKGYCWATNKYFSDLFGVSQKSVSNWISMLVSKGYLFVKMIYREGTKEILERHLSIVKQPMEEIFHTPMEEMFHTPMEEKFQDNIKEINTTVNKSVSQSNVKQETDELTDEIRKSLKTQIDYDYFEDNFPEDLPGVDALIDCMAEILVSPRTKINGNMQLRTVLKPYIDKADSDSVKGFLDHMRGKPMRGVKKISAYWQSAFINYLREEELIKLTI</sequence>
<gene>
    <name evidence="1" type="ORF">J5W02_06290</name>
</gene>
<proteinExistence type="predicted"/>
<accession>A0ABS7DM85</accession>
<reference evidence="1 2" key="1">
    <citation type="submission" date="2021-03" db="EMBL/GenBank/DDBJ databases">
        <title>Caproiciproducens sp. nov. isolated from feces of cow.</title>
        <authorList>
            <person name="Choi J.-Y."/>
        </authorList>
    </citation>
    <scope>NUCLEOTIDE SEQUENCE [LARGE SCALE GENOMIC DNA]</scope>
    <source>
        <strain evidence="1 2">AGMB10547</strain>
    </source>
</reference>